<accession>A0ABQ6YWB5</accession>
<dbReference type="InterPro" id="IPR050490">
    <property type="entry name" value="Bact_solute-bd_prot1"/>
</dbReference>
<keyword evidence="1" id="KW-0732">Signal</keyword>
<organism evidence="2 3">
    <name type="scientific">Candidatus Enterococcus willemsii</name>
    <dbReference type="NCBI Taxonomy" id="1857215"/>
    <lineage>
        <taxon>Bacteria</taxon>
        <taxon>Bacillati</taxon>
        <taxon>Bacillota</taxon>
        <taxon>Bacilli</taxon>
        <taxon>Lactobacillales</taxon>
        <taxon>Enterococcaceae</taxon>
        <taxon>Enterococcus</taxon>
    </lineage>
</organism>
<dbReference type="Gene3D" id="3.40.190.10">
    <property type="entry name" value="Periplasmic binding protein-like II"/>
    <property type="match status" value="2"/>
</dbReference>
<dbReference type="PANTHER" id="PTHR43649:SF12">
    <property type="entry name" value="DIACETYLCHITOBIOSE BINDING PROTEIN DASA"/>
    <property type="match status" value="1"/>
</dbReference>
<keyword evidence="3" id="KW-1185">Reference proteome</keyword>
<dbReference type="SUPFAM" id="SSF53850">
    <property type="entry name" value="Periplasmic binding protein-like II"/>
    <property type="match status" value="1"/>
</dbReference>
<dbReference type="PROSITE" id="PS51257">
    <property type="entry name" value="PROKAR_LIPOPROTEIN"/>
    <property type="match status" value="1"/>
</dbReference>
<evidence type="ECO:0000313" key="3">
    <source>
        <dbReference type="Proteomes" id="UP000782705"/>
    </source>
</evidence>
<gene>
    <name evidence="2" type="ORF">BAU17_01060</name>
</gene>
<dbReference type="Proteomes" id="UP000782705">
    <property type="component" value="Unassembled WGS sequence"/>
</dbReference>
<comment type="caution">
    <text evidence="2">The sequence shown here is derived from an EMBL/GenBank/DDBJ whole genome shotgun (WGS) entry which is preliminary data.</text>
</comment>
<name>A0ABQ6YWB5_9ENTE</name>
<dbReference type="PANTHER" id="PTHR43649">
    <property type="entry name" value="ARABINOSE-BINDING PROTEIN-RELATED"/>
    <property type="match status" value="1"/>
</dbReference>
<dbReference type="InterPro" id="IPR006059">
    <property type="entry name" value="SBP"/>
</dbReference>
<reference evidence="2 3" key="1">
    <citation type="submission" date="2016-06" db="EMBL/GenBank/DDBJ databases">
        <title>Four novel species of enterococci isolated from chicken manure.</title>
        <authorList>
            <person name="Van Tyne D."/>
        </authorList>
    </citation>
    <scope>NUCLEOTIDE SEQUENCE [LARGE SCALE GENOMIC DNA]</scope>
    <source>
        <strain evidence="2 3">CU12B</strain>
    </source>
</reference>
<dbReference type="Pfam" id="PF01547">
    <property type="entry name" value="SBP_bac_1"/>
    <property type="match status" value="1"/>
</dbReference>
<feature type="chain" id="PRO_5045316720" evidence="1">
    <location>
        <begin position="20"/>
        <end position="430"/>
    </location>
</feature>
<feature type="signal peptide" evidence="1">
    <location>
        <begin position="1"/>
        <end position="19"/>
    </location>
</feature>
<dbReference type="RefSeq" id="WP_161902969.1">
    <property type="nucleotide sequence ID" value="NZ_MAEL01000054.1"/>
</dbReference>
<dbReference type="EMBL" id="MAEL01000054">
    <property type="protein sequence ID" value="KAF1301989.1"/>
    <property type="molecule type" value="Genomic_DNA"/>
</dbReference>
<evidence type="ECO:0000313" key="2">
    <source>
        <dbReference type="EMBL" id="KAF1301989.1"/>
    </source>
</evidence>
<proteinExistence type="predicted"/>
<protein>
    <submittedName>
        <fullName evidence="2">Sugar ABC transporter substrate-binding protein</fullName>
    </submittedName>
</protein>
<sequence length="430" mass="47476">MFKKMIRTAAILSAVGVLAACGNSKDKDSTSGNDEDQVTIEILQGKVEFNKQFEALAQQYEELNPGVKINITSVGGGSDYLSSLKTKFSSGEEPTIFSLSGPSEVDQFRDSVADLSDTEASKKALAGTLDSVTYDDEIVGLPYNLEGYGYIYNKEIFEKAGIDAETIKSYDALEAAVKTLDSKKDELGIKGVFALPGKETWVMTNHLGNTFLAPEFDNNVLNAYEAKEVKFELSDQYQRALDMQNKYSIGKPLSIDYSQQVEEYFSLGQVAIIQQGNWVYPTIAQIDPEFAKEGIGMLPIPVDGLEGKLPVGVPNYWAVNKNKSDKEVKAAKDFIDWLYLSDEGKKAVVDELNFIPAYEGYDGLDIADPLSQAVYDYSQAGETIGWVFNGYPAGWEQSTFGPEIQKYLEGSTSWDDVIKVSQDGWKEARK</sequence>
<evidence type="ECO:0000256" key="1">
    <source>
        <dbReference type="SAM" id="SignalP"/>
    </source>
</evidence>